<gene>
    <name evidence="2" type="ORF">O3G_MSEX003320</name>
</gene>
<name>A0A921YS31_MANSE</name>
<protein>
    <submittedName>
        <fullName evidence="2">Uncharacterized protein</fullName>
    </submittedName>
</protein>
<dbReference type="AlphaFoldDB" id="A0A921YS31"/>
<evidence type="ECO:0000256" key="1">
    <source>
        <dbReference type="SAM" id="SignalP"/>
    </source>
</evidence>
<keyword evidence="3" id="KW-1185">Reference proteome</keyword>
<evidence type="ECO:0000313" key="2">
    <source>
        <dbReference type="EMBL" id="KAG6444389.1"/>
    </source>
</evidence>
<dbReference type="EMBL" id="JH668310">
    <property type="protein sequence ID" value="KAG6444389.1"/>
    <property type="molecule type" value="Genomic_DNA"/>
</dbReference>
<evidence type="ECO:0000313" key="3">
    <source>
        <dbReference type="Proteomes" id="UP000791440"/>
    </source>
</evidence>
<organism evidence="2 3">
    <name type="scientific">Manduca sexta</name>
    <name type="common">Tobacco hawkmoth</name>
    <name type="synonym">Tobacco hornworm</name>
    <dbReference type="NCBI Taxonomy" id="7130"/>
    <lineage>
        <taxon>Eukaryota</taxon>
        <taxon>Metazoa</taxon>
        <taxon>Ecdysozoa</taxon>
        <taxon>Arthropoda</taxon>
        <taxon>Hexapoda</taxon>
        <taxon>Insecta</taxon>
        <taxon>Pterygota</taxon>
        <taxon>Neoptera</taxon>
        <taxon>Endopterygota</taxon>
        <taxon>Lepidoptera</taxon>
        <taxon>Glossata</taxon>
        <taxon>Ditrysia</taxon>
        <taxon>Bombycoidea</taxon>
        <taxon>Sphingidae</taxon>
        <taxon>Sphinginae</taxon>
        <taxon>Sphingini</taxon>
        <taxon>Manduca</taxon>
    </lineage>
</organism>
<reference evidence="2" key="2">
    <citation type="submission" date="2020-12" db="EMBL/GenBank/DDBJ databases">
        <authorList>
            <person name="Kanost M."/>
        </authorList>
    </citation>
    <scope>NUCLEOTIDE SEQUENCE</scope>
</reference>
<feature type="signal peptide" evidence="1">
    <location>
        <begin position="1"/>
        <end position="20"/>
    </location>
</feature>
<feature type="chain" id="PRO_5036929690" evidence="1">
    <location>
        <begin position="21"/>
        <end position="135"/>
    </location>
</feature>
<reference evidence="2" key="1">
    <citation type="journal article" date="2016" name="Insect Biochem. Mol. Biol.">
        <title>Multifaceted biological insights from a draft genome sequence of the tobacco hornworm moth, Manduca sexta.</title>
        <authorList>
            <person name="Kanost M.R."/>
            <person name="Arrese E.L."/>
            <person name="Cao X."/>
            <person name="Chen Y.R."/>
            <person name="Chellapilla S."/>
            <person name="Goldsmith M.R."/>
            <person name="Grosse-Wilde E."/>
            <person name="Heckel D.G."/>
            <person name="Herndon N."/>
            <person name="Jiang H."/>
            <person name="Papanicolaou A."/>
            <person name="Qu J."/>
            <person name="Soulages J.L."/>
            <person name="Vogel H."/>
            <person name="Walters J."/>
            <person name="Waterhouse R.M."/>
            <person name="Ahn S.J."/>
            <person name="Almeida F.C."/>
            <person name="An C."/>
            <person name="Aqrawi P."/>
            <person name="Bretschneider A."/>
            <person name="Bryant W.B."/>
            <person name="Bucks S."/>
            <person name="Chao H."/>
            <person name="Chevignon G."/>
            <person name="Christen J.M."/>
            <person name="Clarke D.F."/>
            <person name="Dittmer N.T."/>
            <person name="Ferguson L.C.F."/>
            <person name="Garavelou S."/>
            <person name="Gordon K.H.J."/>
            <person name="Gunaratna R.T."/>
            <person name="Han Y."/>
            <person name="Hauser F."/>
            <person name="He Y."/>
            <person name="Heidel-Fischer H."/>
            <person name="Hirsh A."/>
            <person name="Hu Y."/>
            <person name="Jiang H."/>
            <person name="Kalra D."/>
            <person name="Klinner C."/>
            <person name="Konig C."/>
            <person name="Kovar C."/>
            <person name="Kroll A.R."/>
            <person name="Kuwar S.S."/>
            <person name="Lee S.L."/>
            <person name="Lehman R."/>
            <person name="Li K."/>
            <person name="Li Z."/>
            <person name="Liang H."/>
            <person name="Lovelace S."/>
            <person name="Lu Z."/>
            <person name="Mansfield J.H."/>
            <person name="McCulloch K.J."/>
            <person name="Mathew T."/>
            <person name="Morton B."/>
            <person name="Muzny D.M."/>
            <person name="Neunemann D."/>
            <person name="Ongeri F."/>
            <person name="Pauchet Y."/>
            <person name="Pu L.L."/>
            <person name="Pyrousis I."/>
            <person name="Rao X.J."/>
            <person name="Redding A."/>
            <person name="Roesel C."/>
            <person name="Sanchez-Gracia A."/>
            <person name="Schaack S."/>
            <person name="Shukla A."/>
            <person name="Tetreau G."/>
            <person name="Wang Y."/>
            <person name="Xiong G.H."/>
            <person name="Traut W."/>
            <person name="Walsh T.K."/>
            <person name="Worley K.C."/>
            <person name="Wu D."/>
            <person name="Wu W."/>
            <person name="Wu Y.Q."/>
            <person name="Zhang X."/>
            <person name="Zou Z."/>
            <person name="Zucker H."/>
            <person name="Briscoe A.D."/>
            <person name="Burmester T."/>
            <person name="Clem R.J."/>
            <person name="Feyereisen R."/>
            <person name="Grimmelikhuijzen C.J.P."/>
            <person name="Hamodrakas S.J."/>
            <person name="Hansson B.S."/>
            <person name="Huguet E."/>
            <person name="Jermiin L.S."/>
            <person name="Lan Q."/>
            <person name="Lehman H.K."/>
            <person name="Lorenzen M."/>
            <person name="Merzendorfer H."/>
            <person name="Michalopoulos I."/>
            <person name="Morton D.B."/>
            <person name="Muthukrishnan S."/>
            <person name="Oakeshott J.G."/>
            <person name="Palmer W."/>
            <person name="Park Y."/>
            <person name="Passarelli A.L."/>
            <person name="Rozas J."/>
            <person name="Schwartz L.M."/>
            <person name="Smith W."/>
            <person name="Southgate A."/>
            <person name="Vilcinskas A."/>
            <person name="Vogt R."/>
            <person name="Wang P."/>
            <person name="Werren J."/>
            <person name="Yu X.Q."/>
            <person name="Zhou J.J."/>
            <person name="Brown S.J."/>
            <person name="Scherer S.E."/>
            <person name="Richards S."/>
            <person name="Blissard G.W."/>
        </authorList>
    </citation>
    <scope>NUCLEOTIDE SEQUENCE</scope>
</reference>
<sequence length="135" mass="15410">MWKLFGIVFIQMLIIDNISAQYPATSLYPTQPQTRVLNQKQNILAPLLMSFLNKAPMPEKIETVANAINRMPPRMVSRKNKRHEMADFLKQSALQSLMVAANACKVCNKESPVEVLPMRNPVPRGVDMPRLMQYL</sequence>
<keyword evidence="1" id="KW-0732">Signal</keyword>
<accession>A0A921YS31</accession>
<dbReference type="Proteomes" id="UP000791440">
    <property type="component" value="Unassembled WGS sequence"/>
</dbReference>
<comment type="caution">
    <text evidence="2">The sequence shown here is derived from an EMBL/GenBank/DDBJ whole genome shotgun (WGS) entry which is preliminary data.</text>
</comment>
<proteinExistence type="predicted"/>